<dbReference type="HOGENOM" id="CLU_2949862_0_0_6"/>
<proteinExistence type="predicted"/>
<organism evidence="1 2">
    <name type="scientific">Actinobacillus ureae ATCC 25976</name>
    <dbReference type="NCBI Taxonomy" id="887324"/>
    <lineage>
        <taxon>Bacteria</taxon>
        <taxon>Pseudomonadati</taxon>
        <taxon>Pseudomonadota</taxon>
        <taxon>Gammaproteobacteria</taxon>
        <taxon>Pasteurellales</taxon>
        <taxon>Pasteurellaceae</taxon>
        <taxon>Actinobacillus</taxon>
    </lineage>
</organism>
<keyword evidence="2" id="KW-1185">Reference proteome</keyword>
<reference evidence="1 2" key="1">
    <citation type="submission" date="2011-01" db="EMBL/GenBank/DDBJ databases">
        <authorList>
            <person name="Muzny D."/>
            <person name="Qin X."/>
            <person name="Deng J."/>
            <person name="Jiang H."/>
            <person name="Liu Y."/>
            <person name="Qu J."/>
            <person name="Song X.-Z."/>
            <person name="Zhang L."/>
            <person name="Thornton R."/>
            <person name="Coyle M."/>
            <person name="Francisco L."/>
            <person name="Jackson L."/>
            <person name="Javaid M."/>
            <person name="Korchina V."/>
            <person name="Kovar C."/>
            <person name="Mata R."/>
            <person name="Mathew T."/>
            <person name="Ngo R."/>
            <person name="Nguyen L."/>
            <person name="Nguyen N."/>
            <person name="Okwuonu G."/>
            <person name="Ongeri F."/>
            <person name="Pham C."/>
            <person name="Simmons D."/>
            <person name="Wilczek-Boney K."/>
            <person name="Hale W."/>
            <person name="Jakkamsetti A."/>
            <person name="Pham P."/>
            <person name="Ruth R."/>
            <person name="San Lucas F."/>
            <person name="Warren J."/>
            <person name="Zhang J."/>
            <person name="Zhao Z."/>
            <person name="Zhou C."/>
            <person name="Zhu D."/>
            <person name="Lee S."/>
            <person name="Bess C."/>
            <person name="Blankenburg K."/>
            <person name="Forbes L."/>
            <person name="Fu Q."/>
            <person name="Gubbala S."/>
            <person name="Hirani K."/>
            <person name="Jayaseelan J.C."/>
            <person name="Lara F."/>
            <person name="Munidasa M."/>
            <person name="Palculict T."/>
            <person name="Patil S."/>
            <person name="Pu L.-L."/>
            <person name="Saada N."/>
            <person name="Tang L."/>
            <person name="Weissenberger G."/>
            <person name="Zhu Y."/>
            <person name="Hemphill L."/>
            <person name="Shang Y."/>
            <person name="Youmans B."/>
            <person name="Ayvaz T."/>
            <person name="Ross M."/>
            <person name="Santibanez J."/>
            <person name="Aqrawi P."/>
            <person name="Gross S."/>
            <person name="Joshi V."/>
            <person name="Fowler G."/>
            <person name="Nazareth L."/>
            <person name="Reid J."/>
            <person name="Worley K."/>
            <person name="Petrosino J."/>
            <person name="Highlander S."/>
            <person name="Gibbs R."/>
        </authorList>
    </citation>
    <scope>NUCLEOTIDE SEQUENCE [LARGE SCALE GENOMIC DNA]</scope>
    <source>
        <strain evidence="1 2">ATCC 25976</strain>
    </source>
</reference>
<accession>E8KEM1</accession>
<gene>
    <name evidence="1" type="ORF">HMPREF0027_0288</name>
</gene>
<dbReference type="Proteomes" id="UP000005467">
    <property type="component" value="Unassembled WGS sequence"/>
</dbReference>
<evidence type="ECO:0000313" key="2">
    <source>
        <dbReference type="Proteomes" id="UP000005467"/>
    </source>
</evidence>
<evidence type="ECO:0000313" key="1">
    <source>
        <dbReference type="EMBL" id="EFX92650.1"/>
    </source>
</evidence>
<comment type="caution">
    <text evidence="1">The sequence shown here is derived from an EMBL/GenBank/DDBJ whole genome shotgun (WGS) entry which is preliminary data.</text>
</comment>
<protein>
    <submittedName>
        <fullName evidence="1">Uncharacterized protein</fullName>
    </submittedName>
</protein>
<name>E8KEM1_9PAST</name>
<dbReference type="EMBL" id="AEVG01000021">
    <property type="protein sequence ID" value="EFX92650.1"/>
    <property type="molecule type" value="Genomic_DNA"/>
</dbReference>
<sequence length="59" mass="6815">MINDHKIEASISDTEHILYSEATLFNADQQVKVRIAAHHTNVIYFILKKTANYCFPNHV</sequence>
<dbReference type="AlphaFoldDB" id="E8KEM1"/>